<protein>
    <recommendedName>
        <fullName evidence="4">Secreted protein</fullName>
    </recommendedName>
</protein>
<reference evidence="2 3" key="1">
    <citation type="submission" date="2016-07" db="EMBL/GenBank/DDBJ databases">
        <title>Pervasive Adenine N6-methylation of Active Genes in Fungi.</title>
        <authorList>
            <consortium name="DOE Joint Genome Institute"/>
            <person name="Mondo S.J."/>
            <person name="Dannebaum R.O."/>
            <person name="Kuo R.C."/>
            <person name="Labutti K."/>
            <person name="Haridas S."/>
            <person name="Kuo A."/>
            <person name="Salamov A."/>
            <person name="Ahrendt S.R."/>
            <person name="Lipzen A."/>
            <person name="Sullivan W."/>
            <person name="Andreopoulos W.B."/>
            <person name="Clum A."/>
            <person name="Lindquist E."/>
            <person name="Daum C."/>
            <person name="Ramamoorthy G.K."/>
            <person name="Gryganskyi A."/>
            <person name="Culley D."/>
            <person name="Magnuson J.K."/>
            <person name="James T.Y."/>
            <person name="O'Malley M.A."/>
            <person name="Stajich J.E."/>
            <person name="Spatafora J.W."/>
            <person name="Visel A."/>
            <person name="Grigoriev I.V."/>
        </authorList>
    </citation>
    <scope>NUCLEOTIDE SEQUENCE [LARGE SCALE GENOMIC DNA]</scope>
    <source>
        <strain evidence="2 3">PL171</strain>
    </source>
</reference>
<feature type="signal peptide" evidence="1">
    <location>
        <begin position="1"/>
        <end position="33"/>
    </location>
</feature>
<sequence>MHLFKSLTKVSLNSHLLWRLNLLILNIAVNTLAENPCPALLAVDRATFNYPDLYRSLQVWRRCNDNIQFHLDIQFVLFLLTVSGCIGS</sequence>
<evidence type="ECO:0000256" key="1">
    <source>
        <dbReference type="SAM" id="SignalP"/>
    </source>
</evidence>
<keyword evidence="1" id="KW-0732">Signal</keyword>
<feature type="chain" id="PRO_5011001026" description="Secreted protein" evidence="1">
    <location>
        <begin position="34"/>
        <end position="88"/>
    </location>
</feature>
<proteinExistence type="predicted"/>
<comment type="caution">
    <text evidence="2">The sequence shown here is derived from an EMBL/GenBank/DDBJ whole genome shotgun (WGS) entry which is preliminary data.</text>
</comment>
<gene>
    <name evidence="2" type="ORF">BCR44DRAFT_343330</name>
</gene>
<keyword evidence="3" id="KW-1185">Reference proteome</keyword>
<dbReference type="EMBL" id="MCFL01000022">
    <property type="protein sequence ID" value="ORZ35496.1"/>
    <property type="molecule type" value="Genomic_DNA"/>
</dbReference>
<dbReference type="Proteomes" id="UP000193411">
    <property type="component" value="Unassembled WGS sequence"/>
</dbReference>
<evidence type="ECO:0008006" key="4">
    <source>
        <dbReference type="Google" id="ProtNLM"/>
    </source>
</evidence>
<organism evidence="2 3">
    <name type="scientific">Catenaria anguillulae PL171</name>
    <dbReference type="NCBI Taxonomy" id="765915"/>
    <lineage>
        <taxon>Eukaryota</taxon>
        <taxon>Fungi</taxon>
        <taxon>Fungi incertae sedis</taxon>
        <taxon>Blastocladiomycota</taxon>
        <taxon>Blastocladiomycetes</taxon>
        <taxon>Blastocladiales</taxon>
        <taxon>Catenariaceae</taxon>
        <taxon>Catenaria</taxon>
    </lineage>
</organism>
<dbReference type="AlphaFoldDB" id="A0A1Y2HLP8"/>
<evidence type="ECO:0000313" key="2">
    <source>
        <dbReference type="EMBL" id="ORZ35496.1"/>
    </source>
</evidence>
<accession>A0A1Y2HLP8</accession>
<name>A0A1Y2HLP8_9FUNG</name>
<evidence type="ECO:0000313" key="3">
    <source>
        <dbReference type="Proteomes" id="UP000193411"/>
    </source>
</evidence>